<keyword evidence="5" id="KW-0574">Periplasm</keyword>
<dbReference type="KEGG" id="rge:RGE_21200"/>
<dbReference type="PRINTS" id="PR00605">
    <property type="entry name" value="CYTCHROMECIC"/>
</dbReference>
<reference evidence="12 13" key="1">
    <citation type="journal article" date="2012" name="J. Bacteriol.">
        <title>Complete genome sequence of phototrophic betaproteobacterium Rubrivivax gelatinosus IL144.</title>
        <authorList>
            <person name="Nagashima S."/>
            <person name="Kamimura A."/>
            <person name="Shimizu T."/>
            <person name="Nakamura-isaki S."/>
            <person name="Aono E."/>
            <person name="Sakamoto K."/>
            <person name="Ichikawa N."/>
            <person name="Nakazawa H."/>
            <person name="Sekine M."/>
            <person name="Yamazaki S."/>
            <person name="Fujita N."/>
            <person name="Shimada K."/>
            <person name="Hanada S."/>
            <person name="Nagashima K.V.P."/>
        </authorList>
    </citation>
    <scope>NUCLEOTIDE SEQUENCE [LARGE SCALE GENOMIC DNA]</scope>
    <source>
        <strain evidence="13">NBRC 100245 / IL144</strain>
    </source>
</reference>
<organism evidence="12 13">
    <name type="scientific">Rubrivivax gelatinosus (strain NBRC 100245 / IL144)</name>
    <dbReference type="NCBI Taxonomy" id="983917"/>
    <lineage>
        <taxon>Bacteria</taxon>
        <taxon>Pseudomonadati</taxon>
        <taxon>Pseudomonadota</taxon>
        <taxon>Betaproteobacteria</taxon>
        <taxon>Burkholderiales</taxon>
        <taxon>Sphaerotilaceae</taxon>
        <taxon>Rubrivivax</taxon>
    </lineage>
</organism>
<gene>
    <name evidence="12" type="ordered locus">RGE_21200</name>
</gene>
<dbReference type="AlphaFoldDB" id="I0HR24"/>
<dbReference type="RefSeq" id="WP_014428324.1">
    <property type="nucleotide sequence ID" value="NC_017075.1"/>
</dbReference>
<dbReference type="InterPro" id="IPR009056">
    <property type="entry name" value="Cyt_c-like_dom"/>
</dbReference>
<dbReference type="SUPFAM" id="SSF46626">
    <property type="entry name" value="Cytochrome c"/>
    <property type="match status" value="2"/>
</dbReference>
<feature type="binding site" description="axial binding residue" evidence="9">
    <location>
        <position position="177"/>
    </location>
    <ligand>
        <name>heme c</name>
        <dbReference type="ChEBI" id="CHEBI:61717"/>
        <label>2</label>
    </ligand>
    <ligandPart>
        <name>Fe</name>
        <dbReference type="ChEBI" id="CHEBI:18248"/>
    </ligandPart>
</feature>
<dbReference type="PROSITE" id="PS51007">
    <property type="entry name" value="CYTC"/>
    <property type="match status" value="2"/>
</dbReference>
<keyword evidence="4 9" id="KW-0479">Metal-binding</keyword>
<dbReference type="InterPro" id="IPR050597">
    <property type="entry name" value="Cytochrome_c_Oxidase_Subunit"/>
</dbReference>
<dbReference type="InterPro" id="IPR036909">
    <property type="entry name" value="Cyt_c-like_dom_sf"/>
</dbReference>
<dbReference type="Pfam" id="PF00034">
    <property type="entry name" value="Cytochrom_C"/>
    <property type="match status" value="1"/>
</dbReference>
<sequence length="200" mass="20967">MATLQQTLARWLAAAALMPLASLADDAPALVDSLCAACHGPAGNSLVPVFPRLSAQQAVYLEKQLRDFLAGKRRNDVMAPVLEHVPDAEIARLAAYYAAQPPAPNKADNEALVAAGQAIFGEGNTGTGVPACVGCHQPGAVGNERYPRLAGQHPAYTAAQLRAFKNGARGNDKAKVMRTVAERLSDDEIAAVAEYLATLP</sequence>
<keyword evidence="7 9" id="KW-0408">Iron</keyword>
<comment type="subcellular location">
    <subcellularLocation>
        <location evidence="1">Periplasm</location>
    </subcellularLocation>
</comment>
<evidence type="ECO:0000313" key="12">
    <source>
        <dbReference type="EMBL" id="BAL95461.1"/>
    </source>
</evidence>
<dbReference type="HOGENOM" id="CLU_076280_2_1_4"/>
<dbReference type="GO" id="GO:0020037">
    <property type="term" value="F:heme binding"/>
    <property type="evidence" value="ECO:0007669"/>
    <property type="project" value="InterPro"/>
</dbReference>
<evidence type="ECO:0000256" key="4">
    <source>
        <dbReference type="ARBA" id="ARBA00022723"/>
    </source>
</evidence>
<dbReference type="GO" id="GO:0009055">
    <property type="term" value="F:electron transfer activity"/>
    <property type="evidence" value="ECO:0007669"/>
    <property type="project" value="InterPro"/>
</dbReference>
<name>I0HR24_RUBGI</name>
<dbReference type="Proteomes" id="UP000007883">
    <property type="component" value="Chromosome"/>
</dbReference>
<dbReference type="eggNOG" id="COG2863">
    <property type="taxonomic scope" value="Bacteria"/>
</dbReference>
<evidence type="ECO:0000256" key="1">
    <source>
        <dbReference type="ARBA" id="ARBA00004418"/>
    </source>
</evidence>
<dbReference type="EMBL" id="AP012320">
    <property type="protein sequence ID" value="BAL95461.1"/>
    <property type="molecule type" value="Genomic_DNA"/>
</dbReference>
<dbReference type="PANTHER" id="PTHR33751:SF9">
    <property type="entry name" value="CYTOCHROME C4"/>
    <property type="match status" value="1"/>
</dbReference>
<feature type="domain" description="Cytochrome c" evidence="11">
    <location>
        <begin position="22"/>
        <end position="101"/>
    </location>
</feature>
<feature type="binding site" description="covalent" evidence="8">
    <location>
        <position position="135"/>
    </location>
    <ligand>
        <name>heme c</name>
        <dbReference type="ChEBI" id="CHEBI:61717"/>
        <label>2</label>
    </ligand>
</feature>
<keyword evidence="3 8" id="KW-0349">Heme</keyword>
<comment type="PTM">
    <text evidence="8">Binds 2 heme c groups covalently per subunit.</text>
</comment>
<feature type="signal peptide" evidence="10">
    <location>
        <begin position="1"/>
        <end position="24"/>
    </location>
</feature>
<dbReference type="Gene3D" id="1.10.760.10">
    <property type="entry name" value="Cytochrome c-like domain"/>
    <property type="match status" value="2"/>
</dbReference>
<evidence type="ECO:0000259" key="11">
    <source>
        <dbReference type="PROSITE" id="PS51007"/>
    </source>
</evidence>
<dbReference type="Pfam" id="PF13442">
    <property type="entry name" value="Cytochrome_CBB3"/>
    <property type="match status" value="1"/>
</dbReference>
<evidence type="ECO:0000256" key="3">
    <source>
        <dbReference type="ARBA" id="ARBA00022617"/>
    </source>
</evidence>
<feature type="chain" id="PRO_5003629161" evidence="10">
    <location>
        <begin position="25"/>
        <end position="200"/>
    </location>
</feature>
<dbReference type="STRING" id="983917.RGE_21200"/>
<accession>I0HR24</accession>
<evidence type="ECO:0000256" key="9">
    <source>
        <dbReference type="PIRSR" id="PIRSR000005-2"/>
    </source>
</evidence>
<evidence type="ECO:0000256" key="5">
    <source>
        <dbReference type="ARBA" id="ARBA00022764"/>
    </source>
</evidence>
<evidence type="ECO:0000256" key="6">
    <source>
        <dbReference type="ARBA" id="ARBA00022982"/>
    </source>
</evidence>
<feature type="domain" description="Cytochrome c" evidence="11">
    <location>
        <begin position="111"/>
        <end position="200"/>
    </location>
</feature>
<keyword evidence="10" id="KW-0732">Signal</keyword>
<feature type="binding site" description="covalent" evidence="8">
    <location>
        <position position="38"/>
    </location>
    <ligand>
        <name>heme c</name>
        <dbReference type="ChEBI" id="CHEBI:61717"/>
        <label>1</label>
    </ligand>
</feature>
<evidence type="ECO:0000256" key="8">
    <source>
        <dbReference type="PIRSR" id="PIRSR000005-1"/>
    </source>
</evidence>
<feature type="binding site" description="covalent" evidence="8">
    <location>
        <position position="35"/>
    </location>
    <ligand>
        <name>heme c</name>
        <dbReference type="ChEBI" id="CHEBI:61717"/>
        <label>1</label>
    </ligand>
</feature>
<dbReference type="GO" id="GO:0005506">
    <property type="term" value="F:iron ion binding"/>
    <property type="evidence" value="ECO:0007669"/>
    <property type="project" value="InterPro"/>
</dbReference>
<evidence type="ECO:0000313" key="13">
    <source>
        <dbReference type="Proteomes" id="UP000007883"/>
    </source>
</evidence>
<keyword evidence="2" id="KW-0813">Transport</keyword>
<feature type="binding site" description="covalent" evidence="8">
    <location>
        <position position="132"/>
    </location>
    <ligand>
        <name>heme c</name>
        <dbReference type="ChEBI" id="CHEBI:61717"/>
        <label>2</label>
    </ligand>
</feature>
<keyword evidence="6" id="KW-0249">Electron transport</keyword>
<keyword evidence="13" id="KW-1185">Reference proteome</keyword>
<dbReference type="PANTHER" id="PTHR33751">
    <property type="entry name" value="CBB3-TYPE CYTOCHROME C OXIDASE SUBUNIT FIXP"/>
    <property type="match status" value="1"/>
</dbReference>
<dbReference type="InterPro" id="IPR008168">
    <property type="entry name" value="Cyt_C_IC"/>
</dbReference>
<dbReference type="InterPro" id="IPR024167">
    <property type="entry name" value="Cytochrome_c4-like"/>
</dbReference>
<evidence type="ECO:0000256" key="10">
    <source>
        <dbReference type="SAM" id="SignalP"/>
    </source>
</evidence>
<evidence type="ECO:0000256" key="7">
    <source>
        <dbReference type="ARBA" id="ARBA00023004"/>
    </source>
</evidence>
<feature type="binding site" description="axial binding residue" evidence="9">
    <location>
        <position position="39"/>
    </location>
    <ligand>
        <name>heme c</name>
        <dbReference type="ChEBI" id="CHEBI:61717"/>
        <label>1</label>
    </ligand>
    <ligandPart>
        <name>Fe</name>
        <dbReference type="ChEBI" id="CHEBI:18248"/>
    </ligandPart>
</feature>
<evidence type="ECO:0000256" key="2">
    <source>
        <dbReference type="ARBA" id="ARBA00022448"/>
    </source>
</evidence>
<protein>
    <submittedName>
        <fullName evidence="12">Cytochrome c4</fullName>
    </submittedName>
</protein>
<feature type="binding site" description="axial binding residue" evidence="9">
    <location>
        <position position="78"/>
    </location>
    <ligand>
        <name>heme c</name>
        <dbReference type="ChEBI" id="CHEBI:61717"/>
        <label>1</label>
    </ligand>
    <ligandPart>
        <name>Fe</name>
        <dbReference type="ChEBI" id="CHEBI:18248"/>
    </ligandPart>
</feature>
<proteinExistence type="predicted"/>
<feature type="binding site" description="axial binding residue" evidence="9">
    <location>
        <position position="136"/>
    </location>
    <ligand>
        <name>heme c</name>
        <dbReference type="ChEBI" id="CHEBI:61717"/>
        <label>2</label>
    </ligand>
    <ligandPart>
        <name>Fe</name>
        <dbReference type="ChEBI" id="CHEBI:18248"/>
    </ligandPart>
</feature>
<dbReference type="PIRSF" id="PIRSF000005">
    <property type="entry name" value="Cytochrome_c4"/>
    <property type="match status" value="1"/>
</dbReference>
<dbReference type="GO" id="GO:0042597">
    <property type="term" value="C:periplasmic space"/>
    <property type="evidence" value="ECO:0007669"/>
    <property type="project" value="UniProtKB-SubCell"/>
</dbReference>
<dbReference type="PATRIC" id="fig|983917.3.peg.2049"/>